<dbReference type="InterPro" id="IPR016024">
    <property type="entry name" value="ARM-type_fold"/>
</dbReference>
<dbReference type="AlphaFoldDB" id="A0ABD2PUG7"/>
<gene>
    <name evidence="2" type="ORF">Ciccas_010305</name>
</gene>
<reference evidence="2 3" key="1">
    <citation type="submission" date="2024-11" db="EMBL/GenBank/DDBJ databases">
        <title>Adaptive evolution of stress response genes in parasites aligns with host niche diversity.</title>
        <authorList>
            <person name="Hahn C."/>
            <person name="Resl P."/>
        </authorList>
    </citation>
    <scope>NUCLEOTIDE SEQUENCE [LARGE SCALE GENOMIC DNA]</scope>
    <source>
        <strain evidence="2">EGGRZ-B1_66</strain>
        <tissue evidence="2">Body</tissue>
    </source>
</reference>
<dbReference type="SUPFAM" id="SSF48371">
    <property type="entry name" value="ARM repeat"/>
    <property type="match status" value="1"/>
</dbReference>
<proteinExistence type="predicted"/>
<dbReference type="EMBL" id="JBJKFK010002429">
    <property type="protein sequence ID" value="KAL3311117.1"/>
    <property type="molecule type" value="Genomic_DNA"/>
</dbReference>
<sequence length="408" mass="44795">MEEPESWSEVEQLLDHSNEVACNFEVEELHLNPLWRVKSTSGKGGPQAMDAETKLAITRHCFGQLIRLWTTLLKLEPSDALLSSMMQVLVAFVDHESWVIRLRALVMIYMALLKFDTFAKADVKAHQGMTCAGTLIGHLIASLVDTCSPQIKHLTLAILTILLKMMDKFAKGLSSLTSTLDEGSIFNFERSSLALPSQEMSLTQWTLSCLLAALIARLSLSSINQLTDILCTHLILPTADSSEDNFGDGGWLSGASSDEEADDLDEDHTRKSKMQQHSRHGTQAPAGLISLGDLSETSVRGPVIPLTRPGIAGRMLIALCKFRGSDLTKEMTSSLMIRLHNSYVDVKAAAQDASKEGVKVLLPKLLSYSITLLECCLPFEERVVDVNSKAKGSPIKPLRFATQTWLSA</sequence>
<keyword evidence="3" id="KW-1185">Reference proteome</keyword>
<accession>A0ABD2PUG7</accession>
<comment type="caution">
    <text evidence="2">The sequence shown here is derived from an EMBL/GenBank/DDBJ whole genome shotgun (WGS) entry which is preliminary data.</text>
</comment>
<evidence type="ECO:0000256" key="1">
    <source>
        <dbReference type="SAM" id="MobiDB-lite"/>
    </source>
</evidence>
<dbReference type="Proteomes" id="UP001626550">
    <property type="component" value="Unassembled WGS sequence"/>
</dbReference>
<evidence type="ECO:0000313" key="2">
    <source>
        <dbReference type="EMBL" id="KAL3311117.1"/>
    </source>
</evidence>
<feature type="compositionally biased region" description="Basic residues" evidence="1">
    <location>
        <begin position="270"/>
        <end position="280"/>
    </location>
</feature>
<feature type="compositionally biased region" description="Acidic residues" evidence="1">
    <location>
        <begin position="257"/>
        <end position="266"/>
    </location>
</feature>
<protein>
    <submittedName>
        <fullName evidence="2">Uncharacterized protein</fullName>
    </submittedName>
</protein>
<name>A0ABD2PUG7_9PLAT</name>
<evidence type="ECO:0000313" key="3">
    <source>
        <dbReference type="Proteomes" id="UP001626550"/>
    </source>
</evidence>
<feature type="non-terminal residue" evidence="2">
    <location>
        <position position="408"/>
    </location>
</feature>
<feature type="region of interest" description="Disordered" evidence="1">
    <location>
        <begin position="257"/>
        <end position="286"/>
    </location>
</feature>
<organism evidence="2 3">
    <name type="scientific">Cichlidogyrus casuarinus</name>
    <dbReference type="NCBI Taxonomy" id="1844966"/>
    <lineage>
        <taxon>Eukaryota</taxon>
        <taxon>Metazoa</taxon>
        <taxon>Spiralia</taxon>
        <taxon>Lophotrochozoa</taxon>
        <taxon>Platyhelminthes</taxon>
        <taxon>Monogenea</taxon>
        <taxon>Monopisthocotylea</taxon>
        <taxon>Dactylogyridea</taxon>
        <taxon>Ancyrocephalidae</taxon>
        <taxon>Cichlidogyrus</taxon>
    </lineage>
</organism>